<dbReference type="Gene3D" id="3.30.420.140">
    <property type="entry name" value="YqgF/RNase H-like domain"/>
    <property type="match status" value="1"/>
</dbReference>
<evidence type="ECO:0000256" key="1">
    <source>
        <dbReference type="ARBA" id="ARBA00022490"/>
    </source>
</evidence>
<dbReference type="InterPro" id="IPR037027">
    <property type="entry name" value="YqgF/RNaseH-like_dom_sf"/>
</dbReference>
<dbReference type="GO" id="GO:0000967">
    <property type="term" value="P:rRNA 5'-end processing"/>
    <property type="evidence" value="ECO:0007669"/>
    <property type="project" value="UniProtKB-UniRule"/>
</dbReference>
<dbReference type="GO" id="GO:0004518">
    <property type="term" value="F:nuclease activity"/>
    <property type="evidence" value="ECO:0007669"/>
    <property type="project" value="UniProtKB-KW"/>
</dbReference>
<reference evidence="8 9" key="1">
    <citation type="submission" date="2017-07" db="EMBL/GenBank/DDBJ databases">
        <title>Draft whole genome sequences of clinical Proprionibacteriaceae strains.</title>
        <authorList>
            <person name="Bernier A.-M."/>
            <person name="Bernard K."/>
            <person name="Domingo M.-C."/>
        </authorList>
    </citation>
    <scope>NUCLEOTIDE SEQUENCE [LARGE SCALE GENOMIC DNA]</scope>
    <source>
        <strain evidence="8 9">NML 030167</strain>
    </source>
</reference>
<keyword evidence="2 5" id="KW-0690">Ribosome biogenesis</keyword>
<dbReference type="EC" id="3.1.-.-" evidence="5"/>
<dbReference type="InterPro" id="IPR005227">
    <property type="entry name" value="YqgF"/>
</dbReference>
<comment type="similarity">
    <text evidence="5">Belongs to the YqgF HJR family.</text>
</comment>
<proteinExistence type="inferred from homology"/>
<keyword evidence="9" id="KW-1185">Reference proteome</keyword>
<gene>
    <name evidence="8" type="ORF">CGZ94_17280</name>
</gene>
<dbReference type="OrthoDB" id="9790539at2"/>
<dbReference type="RefSeq" id="WP_094401180.1">
    <property type="nucleotide sequence ID" value="NZ_NMVL01000011.1"/>
</dbReference>
<dbReference type="CDD" id="cd16964">
    <property type="entry name" value="YqgF"/>
    <property type="match status" value="1"/>
</dbReference>
<dbReference type="HAMAP" id="MF_00651">
    <property type="entry name" value="Nuclease_YqgF"/>
    <property type="match status" value="1"/>
</dbReference>
<protein>
    <recommendedName>
        <fullName evidence="5">Putative pre-16S rRNA nuclease</fullName>
        <ecNumber evidence="5">3.1.-.-</ecNumber>
    </recommendedName>
</protein>
<keyword evidence="1 5" id="KW-0963">Cytoplasm</keyword>
<dbReference type="GO" id="GO:0016788">
    <property type="term" value="F:hydrolase activity, acting on ester bonds"/>
    <property type="evidence" value="ECO:0007669"/>
    <property type="project" value="UniProtKB-UniRule"/>
</dbReference>
<evidence type="ECO:0000259" key="7">
    <source>
        <dbReference type="SMART" id="SM00732"/>
    </source>
</evidence>
<evidence type="ECO:0000313" key="8">
    <source>
        <dbReference type="EMBL" id="OYO10728.1"/>
    </source>
</evidence>
<comment type="caution">
    <text evidence="8">The sequence shown here is derived from an EMBL/GenBank/DDBJ whole genome shotgun (WGS) entry which is preliminary data.</text>
</comment>
<dbReference type="SUPFAM" id="SSF53098">
    <property type="entry name" value="Ribonuclease H-like"/>
    <property type="match status" value="1"/>
</dbReference>
<evidence type="ECO:0000256" key="4">
    <source>
        <dbReference type="ARBA" id="ARBA00022801"/>
    </source>
</evidence>
<evidence type="ECO:0000256" key="6">
    <source>
        <dbReference type="SAM" id="MobiDB-lite"/>
    </source>
</evidence>
<dbReference type="PANTHER" id="PTHR33317">
    <property type="entry name" value="POLYNUCLEOTIDYL TRANSFERASE, RIBONUCLEASE H-LIKE SUPERFAMILY PROTEIN"/>
    <property type="match status" value="1"/>
</dbReference>
<evidence type="ECO:0000313" key="9">
    <source>
        <dbReference type="Proteomes" id="UP000215896"/>
    </source>
</evidence>
<dbReference type="PANTHER" id="PTHR33317:SF4">
    <property type="entry name" value="POLYNUCLEOTIDYL TRANSFERASE, RIBONUCLEASE H-LIKE SUPERFAMILY PROTEIN"/>
    <property type="match status" value="1"/>
</dbReference>
<dbReference type="NCBIfam" id="TIGR00250">
    <property type="entry name" value="RNAse_H_YqgF"/>
    <property type="match status" value="1"/>
</dbReference>
<dbReference type="InterPro" id="IPR006641">
    <property type="entry name" value="YqgF/RNaseH-like_dom"/>
</dbReference>
<dbReference type="EMBL" id="NMVO01000016">
    <property type="protein sequence ID" value="OYO10728.1"/>
    <property type="molecule type" value="Genomic_DNA"/>
</dbReference>
<dbReference type="GO" id="GO:0005829">
    <property type="term" value="C:cytosol"/>
    <property type="evidence" value="ECO:0007669"/>
    <property type="project" value="TreeGrafter"/>
</dbReference>
<sequence length="158" mass="16748">MRTGVRLALDWGDARIGVAACDAAGTLAYPVETVPGNKQSLDRIAALVAEYEPFEVVVGLPRSLSGGEGPAAAKIRQHALALAGRLSGVQVRLLDERLTTVTAARTLSQRGRKAKQQRAVIDQVAAVTILEQALEAERRTGRPPGELLAETSERGDEA</sequence>
<dbReference type="SMART" id="SM00732">
    <property type="entry name" value="YqgFc"/>
    <property type="match status" value="1"/>
</dbReference>
<organism evidence="8 9">
    <name type="scientific">Enemella evansiae</name>
    <dbReference type="NCBI Taxonomy" id="2016499"/>
    <lineage>
        <taxon>Bacteria</taxon>
        <taxon>Bacillati</taxon>
        <taxon>Actinomycetota</taxon>
        <taxon>Actinomycetes</taxon>
        <taxon>Propionibacteriales</taxon>
        <taxon>Propionibacteriaceae</taxon>
        <taxon>Enemella</taxon>
    </lineage>
</organism>
<evidence type="ECO:0000256" key="3">
    <source>
        <dbReference type="ARBA" id="ARBA00022722"/>
    </source>
</evidence>
<feature type="region of interest" description="Disordered" evidence="6">
    <location>
        <begin position="136"/>
        <end position="158"/>
    </location>
</feature>
<accession>A0A4R6LWN5</accession>
<name>A0A255G470_9ACTN</name>
<comment type="subcellular location">
    <subcellularLocation>
        <location evidence="5">Cytoplasm</location>
    </subcellularLocation>
</comment>
<dbReference type="Proteomes" id="UP000215896">
    <property type="component" value="Unassembled WGS sequence"/>
</dbReference>
<feature type="domain" description="YqgF/RNase H-like" evidence="7">
    <location>
        <begin position="4"/>
        <end position="103"/>
    </location>
</feature>
<evidence type="ECO:0000256" key="5">
    <source>
        <dbReference type="HAMAP-Rule" id="MF_00651"/>
    </source>
</evidence>
<dbReference type="AlphaFoldDB" id="A0A255G470"/>
<comment type="function">
    <text evidence="5">Could be a nuclease involved in processing of the 5'-end of pre-16S rRNA.</text>
</comment>
<dbReference type="Pfam" id="PF03652">
    <property type="entry name" value="RuvX"/>
    <property type="match status" value="1"/>
</dbReference>
<keyword evidence="3 5" id="KW-0540">Nuclease</keyword>
<keyword evidence="4 5" id="KW-0378">Hydrolase</keyword>
<evidence type="ECO:0000256" key="2">
    <source>
        <dbReference type="ARBA" id="ARBA00022517"/>
    </source>
</evidence>
<accession>A0A255G470</accession>
<dbReference type="InterPro" id="IPR012337">
    <property type="entry name" value="RNaseH-like_sf"/>
</dbReference>